<dbReference type="PIRSF" id="PIRSF016907">
    <property type="entry name" value="Kin_ATP-NAD"/>
    <property type="match status" value="1"/>
</dbReference>
<dbReference type="Pfam" id="PF01513">
    <property type="entry name" value="NAD_kinase"/>
    <property type="match status" value="1"/>
</dbReference>
<dbReference type="AlphaFoldDB" id="A0AA45WYC9"/>
<dbReference type="GO" id="GO:0051287">
    <property type="term" value="F:NAD binding"/>
    <property type="evidence" value="ECO:0007669"/>
    <property type="project" value="UniProtKB-ARBA"/>
</dbReference>
<evidence type="ECO:0000313" key="1">
    <source>
        <dbReference type="EMBL" id="SMP68466.1"/>
    </source>
</evidence>
<dbReference type="PANTHER" id="PTHR40697:SF2">
    <property type="entry name" value="ATP-NAD KINASE-RELATED"/>
    <property type="match status" value="1"/>
</dbReference>
<dbReference type="InterPro" id="IPR011386">
    <property type="entry name" value="Put_ATP-NAD_kin"/>
</dbReference>
<organism evidence="1 2">
    <name type="scientific">Anoxynatronum buryatiense</name>
    <dbReference type="NCBI Taxonomy" id="489973"/>
    <lineage>
        <taxon>Bacteria</taxon>
        <taxon>Bacillati</taxon>
        <taxon>Bacillota</taxon>
        <taxon>Clostridia</taxon>
        <taxon>Eubacteriales</taxon>
        <taxon>Clostridiaceae</taxon>
        <taxon>Anoxynatronum</taxon>
    </lineage>
</organism>
<keyword evidence="1" id="KW-0418">Kinase</keyword>
<proteinExistence type="predicted"/>
<protein>
    <submittedName>
        <fullName evidence="1">Predicted polyphosphate-or ATP-dependent NAD kinase</fullName>
    </submittedName>
</protein>
<dbReference type="InterPro" id="IPR039065">
    <property type="entry name" value="AcoX-like"/>
</dbReference>
<dbReference type="SUPFAM" id="SSF111331">
    <property type="entry name" value="NAD kinase/diacylglycerol kinase-like"/>
    <property type="match status" value="1"/>
</dbReference>
<comment type="caution">
    <text evidence="1">The sequence shown here is derived from an EMBL/GenBank/DDBJ whole genome shotgun (WGS) entry which is preliminary data.</text>
</comment>
<keyword evidence="2" id="KW-1185">Reference proteome</keyword>
<gene>
    <name evidence="1" type="ORF">SAMN06296020_1179</name>
</gene>
<dbReference type="RefSeq" id="WP_283410504.1">
    <property type="nucleotide sequence ID" value="NZ_FXUF01000017.1"/>
</dbReference>
<keyword evidence="1" id="KW-0808">Transferase</keyword>
<evidence type="ECO:0000313" key="2">
    <source>
        <dbReference type="Proteomes" id="UP001158066"/>
    </source>
</evidence>
<dbReference type="InterPro" id="IPR002504">
    <property type="entry name" value="NADK"/>
</dbReference>
<dbReference type="GO" id="GO:0005524">
    <property type="term" value="F:ATP binding"/>
    <property type="evidence" value="ECO:0007669"/>
    <property type="project" value="UniProtKB-ARBA"/>
</dbReference>
<dbReference type="InterPro" id="IPR017438">
    <property type="entry name" value="ATP-NAD_kinase_N"/>
</dbReference>
<accession>A0AA45WYC9</accession>
<name>A0AA45WYC9_9CLOT</name>
<dbReference type="GO" id="GO:0006741">
    <property type="term" value="P:NADP+ biosynthetic process"/>
    <property type="evidence" value="ECO:0007669"/>
    <property type="project" value="InterPro"/>
</dbReference>
<dbReference type="EMBL" id="FXUF01000017">
    <property type="protein sequence ID" value="SMP68466.1"/>
    <property type="molecule type" value="Genomic_DNA"/>
</dbReference>
<dbReference type="GO" id="GO:0003951">
    <property type="term" value="F:NAD+ kinase activity"/>
    <property type="evidence" value="ECO:0007669"/>
    <property type="project" value="InterPro"/>
</dbReference>
<dbReference type="Proteomes" id="UP001158066">
    <property type="component" value="Unassembled WGS sequence"/>
</dbReference>
<dbReference type="Gene3D" id="3.40.50.10330">
    <property type="entry name" value="Probable inorganic polyphosphate/atp-NAD kinase, domain 1"/>
    <property type="match status" value="1"/>
</dbReference>
<reference evidence="1" key="1">
    <citation type="submission" date="2017-05" db="EMBL/GenBank/DDBJ databases">
        <authorList>
            <person name="Varghese N."/>
            <person name="Submissions S."/>
        </authorList>
    </citation>
    <scope>NUCLEOTIDE SEQUENCE</scope>
    <source>
        <strain evidence="1">Su22</strain>
    </source>
</reference>
<dbReference type="PANTHER" id="PTHR40697">
    <property type="entry name" value="ACETOIN CATABOLISM PROTEIN X"/>
    <property type="match status" value="1"/>
</dbReference>
<dbReference type="InterPro" id="IPR016064">
    <property type="entry name" value="NAD/diacylglycerol_kinase_sf"/>
</dbReference>
<sequence>MEREGKTIAIGVIINPIAGLGGRVGLKGSDGPDVVEKALALGAQPEAAQRAANALAELEEIKESLIVHTYSGDMGEHLLTSMGFTVSLAGTPAAGRTTAQDTMEAAQKLRDAGVALILFAGGDGTARNICQAIGEDVPVIGIPAGVKIHSAVYATNARNAGLAVKEYLQGLEAEVALAEVMDIDEDMFRQGRLSARLYGYMKVPVSGSHMQHTKSSSVSEHDELMGVVGHVITKMEEKTRYIIGPGTTTRAITDELGLSGTLLGVDVVENSRLLAADVTENQLWELVKDPEVPVKIIVTIIGGQGNLFGRGNQQISPRILRRVGKKNIIVTATASKLNALYQAPLVVDTGDLALDKELSGYIEVVKGFAHTVIYPVTN</sequence>
<dbReference type="Pfam" id="PF20143">
    <property type="entry name" value="NAD_kinase_C"/>
    <property type="match status" value="1"/>
</dbReference>